<dbReference type="EMBL" id="NMRN01000004">
    <property type="protein sequence ID" value="PAS94769.1"/>
    <property type="molecule type" value="Genomic_DNA"/>
</dbReference>
<evidence type="ECO:0000256" key="1">
    <source>
        <dbReference type="ARBA" id="ARBA00022679"/>
    </source>
</evidence>
<reference evidence="5 6" key="2">
    <citation type="submission" date="2017-07" db="EMBL/GenBank/DDBJ databases">
        <title>Candidatus Dactylopiibacterium carminicum, a nitrogen-fixing symbiont of the cochineal insect Dactylopius coccus and Dactylopius opuntiae (Hemiptera: Coccoidea: Dactylopiidae).</title>
        <authorList>
            <person name="Vera A."/>
        </authorList>
    </citation>
    <scope>NUCLEOTIDE SEQUENCE [LARGE SCALE GENOMIC DNA]</scope>
    <source>
        <strain evidence="5 6">NFDCM</strain>
    </source>
</reference>
<evidence type="ECO:0000313" key="6">
    <source>
        <dbReference type="Proteomes" id="UP000216107"/>
    </source>
</evidence>
<evidence type="ECO:0000313" key="5">
    <source>
        <dbReference type="EMBL" id="PAS94769.1"/>
    </source>
</evidence>
<evidence type="ECO:0000256" key="2">
    <source>
        <dbReference type="ARBA" id="ARBA00023315"/>
    </source>
</evidence>
<organism evidence="5 6">
    <name type="scientific">Candidatus Dactylopiibacterium carminicum</name>
    <dbReference type="NCBI Taxonomy" id="857335"/>
    <lineage>
        <taxon>Bacteria</taxon>
        <taxon>Pseudomonadati</taxon>
        <taxon>Pseudomonadota</taxon>
        <taxon>Betaproteobacteria</taxon>
        <taxon>Rhodocyclales</taxon>
        <taxon>Rhodocyclaceae</taxon>
        <taxon>Candidatus Dactylopiibacterium</taxon>
    </lineage>
</organism>
<dbReference type="OrthoDB" id="5459937at2"/>
<dbReference type="Proteomes" id="UP000623509">
    <property type="component" value="Unassembled WGS sequence"/>
</dbReference>
<protein>
    <submittedName>
        <fullName evidence="5">N-acetyltransferase</fullName>
    </submittedName>
</protein>
<name>A0A272EXD9_9RHOO</name>
<evidence type="ECO:0000313" key="7">
    <source>
        <dbReference type="Proteomes" id="UP000623509"/>
    </source>
</evidence>
<evidence type="ECO:0000259" key="3">
    <source>
        <dbReference type="PROSITE" id="PS51186"/>
    </source>
</evidence>
<dbReference type="RefSeq" id="WP_095523612.1">
    <property type="nucleotide sequence ID" value="NZ_MDUX01000008.1"/>
</dbReference>
<dbReference type="Proteomes" id="UP000216107">
    <property type="component" value="Unassembled WGS sequence"/>
</dbReference>
<proteinExistence type="predicted"/>
<dbReference type="PANTHER" id="PTHR43072">
    <property type="entry name" value="N-ACETYLTRANSFERASE"/>
    <property type="match status" value="1"/>
</dbReference>
<evidence type="ECO:0000313" key="4">
    <source>
        <dbReference type="EMBL" id="KAF7600213.1"/>
    </source>
</evidence>
<comment type="caution">
    <text evidence="5">The sequence shown here is derived from an EMBL/GenBank/DDBJ whole genome shotgun (WGS) entry which is preliminary data.</text>
</comment>
<keyword evidence="7" id="KW-1185">Reference proteome</keyword>
<reference evidence="4 7" key="1">
    <citation type="submission" date="2016-08" db="EMBL/GenBank/DDBJ databases">
        <title>Candidatus Dactylopiibacterium carminicum genome sequence.</title>
        <authorList>
            <person name="Ramirez-Puebla S.T."/>
            <person name="Ormeno-Orrillo E."/>
            <person name="Vera-Ponce De Leon A."/>
            <person name="Luis L."/>
            <person name="Sanchez-Flores A."/>
            <person name="Monica R."/>
            <person name="Martinez-Romero E."/>
        </authorList>
    </citation>
    <scope>NUCLEOTIDE SEQUENCE [LARGE SCALE GENOMIC DNA]</scope>
    <source>
        <strain evidence="4">END1</strain>
    </source>
</reference>
<sequence length="175" mass="19167">MTESLWQVREAVQEDLPAIVAIYNQTVASRMVTADLEPVSVAQRQAWFDAHSPQRHPIWVAERAGCIVGWLSFSAFHSRAAYDASAELSIYVDAAERGQGLGCFLMQRAIGYAPGIGLRNLIGPIFGHNGPSLALFERFGFVRWGDLPDVAVLDGIERSLIIVGKKLGTSVQKDL</sequence>
<dbReference type="InterPro" id="IPR000182">
    <property type="entry name" value="GNAT_dom"/>
</dbReference>
<dbReference type="SUPFAM" id="SSF55729">
    <property type="entry name" value="Acyl-CoA N-acyltransferases (Nat)"/>
    <property type="match status" value="1"/>
</dbReference>
<gene>
    <name evidence="4" type="ORF">BGI27_03950</name>
    <name evidence="5" type="ORF">CGU29_02355</name>
</gene>
<accession>A0A272EXD9</accession>
<dbReference type="EMBL" id="MDUX01000008">
    <property type="protein sequence ID" value="KAF7600213.1"/>
    <property type="molecule type" value="Genomic_DNA"/>
</dbReference>
<dbReference type="Pfam" id="PF00583">
    <property type="entry name" value="Acetyltransf_1"/>
    <property type="match status" value="1"/>
</dbReference>
<feature type="domain" description="N-acetyltransferase" evidence="3">
    <location>
        <begin position="6"/>
        <end position="159"/>
    </location>
</feature>
<dbReference type="GO" id="GO:0016747">
    <property type="term" value="F:acyltransferase activity, transferring groups other than amino-acyl groups"/>
    <property type="evidence" value="ECO:0007669"/>
    <property type="project" value="InterPro"/>
</dbReference>
<keyword evidence="1 5" id="KW-0808">Transferase</keyword>
<dbReference type="CDD" id="cd04301">
    <property type="entry name" value="NAT_SF"/>
    <property type="match status" value="1"/>
</dbReference>
<keyword evidence="2" id="KW-0012">Acyltransferase</keyword>
<dbReference type="InterPro" id="IPR016181">
    <property type="entry name" value="Acyl_CoA_acyltransferase"/>
</dbReference>
<dbReference type="Gene3D" id="3.40.630.30">
    <property type="match status" value="1"/>
</dbReference>
<dbReference type="AlphaFoldDB" id="A0A272EXD9"/>
<dbReference type="PROSITE" id="PS51186">
    <property type="entry name" value="GNAT"/>
    <property type="match status" value="1"/>
</dbReference>
<dbReference type="PANTHER" id="PTHR43072:SF23">
    <property type="entry name" value="UPF0039 PROTEIN C11D3.02C"/>
    <property type="match status" value="1"/>
</dbReference>